<dbReference type="Gene3D" id="1.10.357.50">
    <property type="match status" value="1"/>
</dbReference>
<reference evidence="4 5" key="1">
    <citation type="journal article" date="2024" name="Nat. Commun.">
        <title>Phylogenomics reveals the evolutionary origins of lichenization in chlorophyte algae.</title>
        <authorList>
            <person name="Puginier C."/>
            <person name="Libourel C."/>
            <person name="Otte J."/>
            <person name="Skaloud P."/>
            <person name="Haon M."/>
            <person name="Grisel S."/>
            <person name="Petersen M."/>
            <person name="Berrin J.G."/>
            <person name="Delaux P.M."/>
            <person name="Dal Grande F."/>
            <person name="Keller J."/>
        </authorList>
    </citation>
    <scope>NUCLEOTIDE SEQUENCE [LARGE SCALE GENOMIC DNA]</scope>
    <source>
        <strain evidence="4 5">SAG 2036</strain>
    </source>
</reference>
<evidence type="ECO:0000313" key="5">
    <source>
        <dbReference type="Proteomes" id="UP001465755"/>
    </source>
</evidence>
<evidence type="ECO:0000256" key="2">
    <source>
        <dbReference type="ARBA" id="ARBA00022448"/>
    </source>
</evidence>
<evidence type="ECO:0000256" key="3">
    <source>
        <dbReference type="ARBA" id="ARBA00022483"/>
    </source>
</evidence>
<dbReference type="EMBL" id="JALJOQ010000060">
    <property type="protein sequence ID" value="KAK9803352.1"/>
    <property type="molecule type" value="Genomic_DNA"/>
</dbReference>
<dbReference type="GO" id="GO:0000149">
    <property type="term" value="F:SNARE binding"/>
    <property type="evidence" value="ECO:0007669"/>
    <property type="project" value="TreeGrafter"/>
</dbReference>
<name>A0AAW1P4T1_9CHLO</name>
<evidence type="ECO:0008006" key="6">
    <source>
        <dbReference type="Google" id="ProtNLM"/>
    </source>
</evidence>
<dbReference type="GO" id="GO:0000145">
    <property type="term" value="C:exocyst"/>
    <property type="evidence" value="ECO:0007669"/>
    <property type="project" value="InterPro"/>
</dbReference>
<organism evidence="4 5">
    <name type="scientific">Symbiochloris irregularis</name>
    <dbReference type="NCBI Taxonomy" id="706552"/>
    <lineage>
        <taxon>Eukaryota</taxon>
        <taxon>Viridiplantae</taxon>
        <taxon>Chlorophyta</taxon>
        <taxon>core chlorophytes</taxon>
        <taxon>Trebouxiophyceae</taxon>
        <taxon>Trebouxiales</taxon>
        <taxon>Trebouxiaceae</taxon>
        <taxon>Symbiochloris</taxon>
    </lineage>
</organism>
<comment type="caution">
    <text evidence="4">The sequence shown here is derived from an EMBL/GenBank/DDBJ whole genome shotgun (WGS) entry which is preliminary data.</text>
</comment>
<dbReference type="Proteomes" id="UP001465755">
    <property type="component" value="Unassembled WGS sequence"/>
</dbReference>
<protein>
    <recommendedName>
        <fullName evidence="6">Exocyst complex component Sec6</fullName>
    </recommendedName>
</protein>
<dbReference type="GO" id="GO:0006887">
    <property type="term" value="P:exocytosis"/>
    <property type="evidence" value="ECO:0007669"/>
    <property type="project" value="UniProtKB-KW"/>
</dbReference>
<dbReference type="PANTHER" id="PTHR21292:SF1">
    <property type="entry name" value="EXOCYST COMPLEX COMPONENT 3"/>
    <property type="match status" value="1"/>
</dbReference>
<dbReference type="PANTHER" id="PTHR21292">
    <property type="entry name" value="EXOCYST COMPLEX COMPONENT SEC6-RELATED"/>
    <property type="match status" value="1"/>
</dbReference>
<dbReference type="GO" id="GO:0051601">
    <property type="term" value="P:exocyst localization"/>
    <property type="evidence" value="ECO:0007669"/>
    <property type="project" value="TreeGrafter"/>
</dbReference>
<keyword evidence="3" id="KW-0268">Exocytosis</keyword>
<gene>
    <name evidence="4" type="ORF">WJX73_007269</name>
</gene>
<accession>A0AAW1P4T1</accession>
<evidence type="ECO:0000256" key="1">
    <source>
        <dbReference type="ARBA" id="ARBA00009447"/>
    </source>
</evidence>
<dbReference type="AlphaFoldDB" id="A0AAW1P4T1"/>
<dbReference type="Pfam" id="PF06046">
    <property type="entry name" value="Sec6"/>
    <property type="match status" value="1"/>
</dbReference>
<keyword evidence="2" id="KW-0813">Transport</keyword>
<sequence>MSYGLVQVARPVRCAAGPSKIRQGRSAKPNAYSVKFGQATRKLTQEQLEQMPESLVSTHLLGPDSPAELTLPVPADVPAFNLPAPGNEPESIFAVCMDCYLDESERIFAQSLRKVLAGSTLKSALSYFNIPEAFWPPGARIAMASQEYGRRGRLAAPKAAFAFLGVGDDNGVDNDTGEDATEGLEKNTPLLSFPVLLDEFGRFLEGEDEFNDCAHLSEQEQDELRMAGHALQFSASRAASQTGGWLSYTRLRLSWRSEPPAVARRSLSCANRPQTRQKMAEAFVTIGNLSLLEKDAGTSADQHIHTQLQKSNSIEGIQKAQHILEADPGSEPNHDEDGTFYSPGPVEFFQIVSEQVELVAGVTDGEPLLQLGQAVQTALLHFQERQMMLLPGSKLSQMRLCALVNDNLYVHDQFKRFAEGLDTRLADNLKGKLSTDAACRGCTNMAQFGILCLVDYLFAQQQTSALFFNLYCSPEWSKGEITASILAAFTDYFRDYVITLKRKMFMRLTEAVLEETVQWYVAALLTFCPQKLDDDTLTVMGRDRNELRTFFKRLCKDDKVLQALQPLDKLLSLAEGSQGQKLVDTYKALLQVAPGVTPDMVQKILEGHEAPSDSQRVANTVEALSEMRTLHAEHHEQLRAARDLAAATETLPSASLQQASVLPIREQKAMGSIIHFAF</sequence>
<dbReference type="InterPro" id="IPR010326">
    <property type="entry name" value="EXOC3/Sec6"/>
</dbReference>
<evidence type="ECO:0000313" key="4">
    <source>
        <dbReference type="EMBL" id="KAK9803352.1"/>
    </source>
</evidence>
<comment type="similarity">
    <text evidence="1">Belongs to the SEC6 family.</text>
</comment>
<keyword evidence="5" id="KW-1185">Reference proteome</keyword>
<dbReference type="InterPro" id="IPR042532">
    <property type="entry name" value="EXOC3/Sec6_C"/>
</dbReference>
<proteinExistence type="inferred from homology"/>
<dbReference type="Gene3D" id="1.10.357.70">
    <property type="entry name" value="Exocyst complex component Sec6, C-terminal domain"/>
    <property type="match status" value="1"/>
</dbReference>